<keyword evidence="3" id="KW-1185">Reference proteome</keyword>
<name>A0ABR8L6N9_9ACTN</name>
<evidence type="ECO:0000313" key="2">
    <source>
        <dbReference type="EMBL" id="MBD3144173.1"/>
    </source>
</evidence>
<feature type="chain" id="PRO_5047524403" description="Lipoprotein" evidence="1">
    <location>
        <begin position="23"/>
        <end position="157"/>
    </location>
</feature>
<dbReference type="PROSITE" id="PS51257">
    <property type="entry name" value="PROKAR_LIPOPROTEIN"/>
    <property type="match status" value="1"/>
</dbReference>
<reference evidence="2 3" key="1">
    <citation type="submission" date="2020-09" db="EMBL/GenBank/DDBJ databases">
        <title>Actinomycete isolated from the Camponotus japonicus Mayr.</title>
        <authorList>
            <person name="Gong X."/>
        </authorList>
    </citation>
    <scope>NUCLEOTIDE SEQUENCE [LARGE SCALE GENOMIC DNA]</scope>
    <source>
        <strain evidence="2 3">2C-HV3</strain>
    </source>
</reference>
<protein>
    <recommendedName>
        <fullName evidence="4">Lipoprotein</fullName>
    </recommendedName>
</protein>
<evidence type="ECO:0000256" key="1">
    <source>
        <dbReference type="SAM" id="SignalP"/>
    </source>
</evidence>
<gene>
    <name evidence="2" type="ORF">IEQ31_13375</name>
</gene>
<dbReference type="EMBL" id="JACXRZ010000007">
    <property type="protein sequence ID" value="MBD3144173.1"/>
    <property type="molecule type" value="Genomic_DNA"/>
</dbReference>
<comment type="caution">
    <text evidence="2">The sequence shown here is derived from an EMBL/GenBank/DDBJ whole genome shotgun (WGS) entry which is preliminary data.</text>
</comment>
<dbReference type="RefSeq" id="WP_191051735.1">
    <property type="nucleotide sequence ID" value="NZ_JACXRZ010000007.1"/>
</dbReference>
<evidence type="ECO:0000313" key="3">
    <source>
        <dbReference type="Proteomes" id="UP000653231"/>
    </source>
</evidence>
<organism evidence="2 3">
    <name type="scientific">Microbispora bryophytorum subsp. camponoti</name>
    <dbReference type="NCBI Taxonomy" id="1677852"/>
    <lineage>
        <taxon>Bacteria</taxon>
        <taxon>Bacillati</taxon>
        <taxon>Actinomycetota</taxon>
        <taxon>Actinomycetes</taxon>
        <taxon>Streptosporangiales</taxon>
        <taxon>Streptosporangiaceae</taxon>
        <taxon>Microbispora</taxon>
    </lineage>
</organism>
<proteinExistence type="predicted"/>
<accession>A0ABR8L6N9</accession>
<evidence type="ECO:0008006" key="4">
    <source>
        <dbReference type="Google" id="ProtNLM"/>
    </source>
</evidence>
<feature type="signal peptide" evidence="1">
    <location>
        <begin position="1"/>
        <end position="22"/>
    </location>
</feature>
<sequence length="157" mass="16631">MTNPLRLRLLAAVLTSSAFVSACTSEPEMKMTPEKSRQVFIAEAKAIIQAVFPDADPLVVVQVKDSPCGGPVGTEHTSVKSAINVHSDAADKHLNPDDVFQKVLTVLRQRGWTVNYSRTRVAGAERAGVGGISAGVGESPVGINIFGDTECVKSPDE</sequence>
<keyword evidence="1" id="KW-0732">Signal</keyword>
<dbReference type="Proteomes" id="UP000653231">
    <property type="component" value="Unassembled WGS sequence"/>
</dbReference>